<accession>A0A098ED44</accession>
<dbReference type="AlphaFoldDB" id="A0A098ED44"/>
<gene>
    <name evidence="1" type="ORF">MSIBF_A3920001</name>
</gene>
<dbReference type="EMBL" id="CCXY01000326">
    <property type="protein sequence ID" value="CEG13439.1"/>
    <property type="molecule type" value="Genomic_DNA"/>
</dbReference>
<organism evidence="1">
    <name type="scientific">groundwater metagenome</name>
    <dbReference type="NCBI Taxonomy" id="717931"/>
    <lineage>
        <taxon>unclassified sequences</taxon>
        <taxon>metagenomes</taxon>
        <taxon>ecological metagenomes</taxon>
    </lineage>
</organism>
<proteinExistence type="predicted"/>
<sequence length="53" mass="6100">MKNYTGILRFLQKVIPTINSLWHVNNQKKAMEILDKVQSILGSANKKINQKTC</sequence>
<reference evidence="1" key="1">
    <citation type="submission" date="2014-09" db="EMBL/GenBank/DDBJ databases">
        <authorList>
            <person name="Probst J Alexander"/>
        </authorList>
    </citation>
    <scope>NUCLEOTIDE SEQUENCE</scope>
</reference>
<name>A0A098ED44_9ZZZZ</name>
<evidence type="ECO:0000313" key="1">
    <source>
        <dbReference type="EMBL" id="CEG13439.1"/>
    </source>
</evidence>
<protein>
    <submittedName>
        <fullName evidence="1">Uncharacterized protein</fullName>
    </submittedName>
</protein>